<organism evidence="6 7">
    <name type="scientific">Jiulongibacter sediminis</name>
    <dbReference type="NCBI Taxonomy" id="1605367"/>
    <lineage>
        <taxon>Bacteria</taxon>
        <taxon>Pseudomonadati</taxon>
        <taxon>Bacteroidota</taxon>
        <taxon>Cytophagia</taxon>
        <taxon>Cytophagales</taxon>
        <taxon>Leadbetterellaceae</taxon>
        <taxon>Jiulongibacter</taxon>
    </lineage>
</organism>
<evidence type="ECO:0000256" key="1">
    <source>
        <dbReference type="ARBA" id="ARBA00005189"/>
    </source>
</evidence>
<feature type="transmembrane region" description="Helical" evidence="4">
    <location>
        <begin position="260"/>
        <end position="281"/>
    </location>
</feature>
<gene>
    <name evidence="6" type="ORF">AFM12_08715</name>
</gene>
<evidence type="ECO:0000259" key="5">
    <source>
        <dbReference type="SMART" id="SM00563"/>
    </source>
</evidence>
<dbReference type="PANTHER" id="PTHR10434">
    <property type="entry name" value="1-ACYL-SN-GLYCEROL-3-PHOSPHATE ACYLTRANSFERASE"/>
    <property type="match status" value="1"/>
</dbReference>
<accession>A0A0P7C861</accession>
<dbReference type="GO" id="GO:0003841">
    <property type="term" value="F:1-acylglycerol-3-phosphate O-acyltransferase activity"/>
    <property type="evidence" value="ECO:0007669"/>
    <property type="project" value="TreeGrafter"/>
</dbReference>
<protein>
    <recommendedName>
        <fullName evidence="5">Phospholipid/glycerol acyltransferase domain-containing protein</fullName>
    </recommendedName>
</protein>
<dbReference type="AlphaFoldDB" id="A0A0P7C861"/>
<evidence type="ECO:0000313" key="7">
    <source>
        <dbReference type="Proteomes" id="UP000050454"/>
    </source>
</evidence>
<reference evidence="6 7" key="1">
    <citation type="submission" date="2015-07" db="EMBL/GenBank/DDBJ databases">
        <title>The draft genome sequence of Leadbetterella sp. JN14-9.</title>
        <authorList>
            <person name="Liu Y."/>
            <person name="Du J."/>
            <person name="Shao Z."/>
        </authorList>
    </citation>
    <scope>NUCLEOTIDE SEQUENCE [LARGE SCALE GENOMIC DNA]</scope>
    <source>
        <strain evidence="6 7">JN14-9</strain>
    </source>
</reference>
<comment type="caution">
    <text evidence="6">The sequence shown here is derived from an EMBL/GenBank/DDBJ whole genome shotgun (WGS) entry which is preliminary data.</text>
</comment>
<keyword evidence="4" id="KW-1133">Transmembrane helix</keyword>
<evidence type="ECO:0000256" key="3">
    <source>
        <dbReference type="ARBA" id="ARBA00023315"/>
    </source>
</evidence>
<dbReference type="GO" id="GO:0006654">
    <property type="term" value="P:phosphatidic acid biosynthetic process"/>
    <property type="evidence" value="ECO:0007669"/>
    <property type="project" value="TreeGrafter"/>
</dbReference>
<dbReference type="SMART" id="SM00563">
    <property type="entry name" value="PlsC"/>
    <property type="match status" value="1"/>
</dbReference>
<proteinExistence type="predicted"/>
<dbReference type="Pfam" id="PF01553">
    <property type="entry name" value="Acyltransferase"/>
    <property type="match status" value="1"/>
</dbReference>
<evidence type="ECO:0000256" key="4">
    <source>
        <dbReference type="SAM" id="Phobius"/>
    </source>
</evidence>
<feature type="domain" description="Phospholipid/glycerol acyltransferase" evidence="5">
    <location>
        <begin position="42"/>
        <end position="168"/>
    </location>
</feature>
<evidence type="ECO:0000313" key="6">
    <source>
        <dbReference type="EMBL" id="KPM48669.1"/>
    </source>
</evidence>
<evidence type="ECO:0000256" key="2">
    <source>
        <dbReference type="ARBA" id="ARBA00022679"/>
    </source>
</evidence>
<dbReference type="STRING" id="1605367.AFM12_08715"/>
<dbReference type="EMBL" id="LGTQ01000006">
    <property type="protein sequence ID" value="KPM48669.1"/>
    <property type="molecule type" value="Genomic_DNA"/>
</dbReference>
<sequence length="285" mass="33404">MHPKVKPIVFWFMRLYARIVNFFFVKRLDAEGMENISDTKPIIFAATHANSFYDAILLHIETKRYVHALARGDAFNNKAVAFILDLVHILPIWRITEGKQNMAKNNQTFDRCHELLRNNKQVLIYPEGRCKNQTTLLPLKRMGTSAMALRAWKDGIDAEVVPVVSTYDSFKNFGKRINLRVAKPLRKEDFDLTQDPAEFAKVFTAKLTEEMEAMIDHNFKPVGFLRNLVHYLGWLIHLPLFLFIHWFTKRKFGRTIFFDSVWYGIYYVTAGTYWLLLGIFISQFL</sequence>
<keyword evidence="7" id="KW-1185">Reference proteome</keyword>
<keyword evidence="4" id="KW-0812">Transmembrane</keyword>
<keyword evidence="4" id="KW-0472">Membrane</keyword>
<dbReference type="SUPFAM" id="SSF69593">
    <property type="entry name" value="Glycerol-3-phosphate (1)-acyltransferase"/>
    <property type="match status" value="1"/>
</dbReference>
<keyword evidence="2" id="KW-0808">Transferase</keyword>
<dbReference type="InterPro" id="IPR002123">
    <property type="entry name" value="Plipid/glycerol_acylTrfase"/>
</dbReference>
<comment type="pathway">
    <text evidence="1">Lipid metabolism.</text>
</comment>
<dbReference type="PANTHER" id="PTHR10434:SF66">
    <property type="entry name" value="PHOSPHOLIPID_GLYCEROL ACYLTRANSFERASE DOMAIN-CONTAINING PROTEIN"/>
    <property type="match status" value="1"/>
</dbReference>
<keyword evidence="3" id="KW-0012">Acyltransferase</keyword>
<feature type="transmembrane region" description="Helical" evidence="4">
    <location>
        <begin position="228"/>
        <end position="248"/>
    </location>
</feature>
<name>A0A0P7C861_9BACT</name>
<dbReference type="Proteomes" id="UP000050454">
    <property type="component" value="Unassembled WGS sequence"/>
</dbReference>